<evidence type="ECO:0000313" key="2">
    <source>
        <dbReference type="Proteomes" id="UP000254329"/>
    </source>
</evidence>
<evidence type="ECO:0000313" key="1">
    <source>
        <dbReference type="EMBL" id="STO60937.1"/>
    </source>
</evidence>
<keyword evidence="2" id="KW-1185">Reference proteome</keyword>
<organism evidence="1 2">
    <name type="scientific">Canicola haemoglobinophilus</name>
    <dbReference type="NCBI Taxonomy" id="733"/>
    <lineage>
        <taxon>Bacteria</taxon>
        <taxon>Pseudomonadati</taxon>
        <taxon>Pseudomonadota</taxon>
        <taxon>Gammaproteobacteria</taxon>
        <taxon>Pasteurellales</taxon>
        <taxon>Pasteurellaceae</taxon>
        <taxon>Canicola</taxon>
    </lineage>
</organism>
<sequence length="214" mass="25240">MNSKKEAFKLIIENIQMFDEACQLIDKEISKQIFEKIEDVIRMNSQYSGRFNFINNKDFKFYPEKWLNSTQNKEDPKNSYAHYYFGFLSAESNNNVGTCLSITPLFSHKQDSMVFGFYSYIKCSAKDWKNFIKEMNEEYPQLNQLGFKWNPKEGSFYIIIPPLDKQKIIESYPDFDDAFEPIENALDILIEAKPIFDEIIEKAKTRFGVLNTNE</sequence>
<gene>
    <name evidence="1" type="ORF">NCTC1659_02241</name>
</gene>
<dbReference type="STRING" id="733.B0186_08500"/>
<dbReference type="AlphaFoldDB" id="A0A1V4AZS9"/>
<dbReference type="EMBL" id="UGHF01000001">
    <property type="protein sequence ID" value="STO60937.1"/>
    <property type="molecule type" value="Genomic_DNA"/>
</dbReference>
<dbReference type="Proteomes" id="UP000254329">
    <property type="component" value="Unassembled WGS sequence"/>
</dbReference>
<reference evidence="1 2" key="1">
    <citation type="submission" date="2018-06" db="EMBL/GenBank/DDBJ databases">
        <authorList>
            <consortium name="Pathogen Informatics"/>
            <person name="Doyle S."/>
        </authorList>
    </citation>
    <scope>NUCLEOTIDE SEQUENCE [LARGE SCALE GENOMIC DNA]</scope>
    <source>
        <strain evidence="1 2">NCTC1659</strain>
    </source>
</reference>
<proteinExistence type="predicted"/>
<accession>A0A1V4AZS9</accession>
<protein>
    <submittedName>
        <fullName evidence="1">Uncharacterized protein</fullName>
    </submittedName>
</protein>
<name>A0A1V4AZS9_9PAST</name>
<dbReference type="RefSeq" id="WP_078218922.1">
    <property type="nucleotide sequence ID" value="NZ_MUXZ01000027.1"/>
</dbReference>